<dbReference type="FunFam" id="4.10.830.10:FF:000002">
    <property type="entry name" value="40S ribosomal protein S29"/>
    <property type="match status" value="1"/>
</dbReference>
<keyword evidence="4" id="KW-0699">rRNA-binding</keyword>
<dbReference type="OrthoDB" id="10252683at2759"/>
<evidence type="ECO:0000256" key="1">
    <source>
        <dbReference type="ARBA" id="ARBA00001947"/>
    </source>
</evidence>
<organism evidence="9 10">
    <name type="scientific">Aspergillus kawachii</name>
    <name type="common">White koji mold</name>
    <name type="synonym">Aspergillus awamori var. kawachi</name>
    <dbReference type="NCBI Taxonomy" id="1069201"/>
    <lineage>
        <taxon>Eukaryota</taxon>
        <taxon>Fungi</taxon>
        <taxon>Dikarya</taxon>
        <taxon>Ascomycota</taxon>
        <taxon>Pezizomycotina</taxon>
        <taxon>Eurotiomycetes</taxon>
        <taxon>Eurotiomycetidae</taxon>
        <taxon>Eurotiales</taxon>
        <taxon>Aspergillaceae</taxon>
        <taxon>Aspergillus</taxon>
        <taxon>Aspergillus subgen. Circumdati</taxon>
    </lineage>
</organism>
<dbReference type="PANTHER" id="PTHR12010">
    <property type="entry name" value="40S RIBOSOMAL PROTEIN S29"/>
    <property type="match status" value="1"/>
</dbReference>
<evidence type="ECO:0000256" key="3">
    <source>
        <dbReference type="ARBA" id="ARBA00022723"/>
    </source>
</evidence>
<evidence type="ECO:0000256" key="2">
    <source>
        <dbReference type="ARBA" id="ARBA00009083"/>
    </source>
</evidence>
<dbReference type="InterPro" id="IPR001209">
    <property type="entry name" value="Ribosomal_uS14"/>
</dbReference>
<comment type="cofactor">
    <cofactor evidence="1">
        <name>Zn(2+)</name>
        <dbReference type="ChEBI" id="CHEBI:29105"/>
    </cofactor>
</comment>
<dbReference type="GO" id="GO:0002181">
    <property type="term" value="P:cytoplasmic translation"/>
    <property type="evidence" value="ECO:0007669"/>
    <property type="project" value="TreeGrafter"/>
</dbReference>
<dbReference type="NCBIfam" id="NF004424">
    <property type="entry name" value="PRK05766.1"/>
    <property type="match status" value="1"/>
</dbReference>
<proteinExistence type="inferred from homology"/>
<dbReference type="InterPro" id="IPR039744">
    <property type="entry name" value="RIbosomal_uS14_euk_arc"/>
</dbReference>
<gene>
    <name evidence="9" type="primary">RPS29</name>
    <name evidence="9" type="ORF">AKAW2_51867S</name>
</gene>
<dbReference type="InterPro" id="IPR023676">
    <property type="entry name" value="Ribosomal_uS14_arc"/>
</dbReference>
<accession>A0A7R8A0U6</accession>
<dbReference type="Pfam" id="PF00253">
    <property type="entry name" value="Ribosomal_S14"/>
    <property type="match status" value="1"/>
</dbReference>
<keyword evidence="3" id="KW-0479">Metal-binding</keyword>
<name>A0A7R8A0U6_ASPKA</name>
<reference evidence="9" key="2">
    <citation type="submission" date="2021-02" db="EMBL/GenBank/DDBJ databases">
        <title>Aspergillus luchuensis mut. kawachii IFO 4304 genome sequence.</title>
        <authorList>
            <person name="Mori K."/>
            <person name="Kadooka C."/>
            <person name="Goto M."/>
            <person name="Futagami T."/>
        </authorList>
    </citation>
    <scope>NUCLEOTIDE SEQUENCE</scope>
    <source>
        <strain evidence="9">IFO 4308</strain>
    </source>
</reference>
<dbReference type="AlphaFoldDB" id="A0A7R8A0U6"/>
<evidence type="ECO:0000313" key="9">
    <source>
        <dbReference type="EMBL" id="BCS01526.1"/>
    </source>
</evidence>
<sequence>MTHESVWYSRPRKFGKGSRSCRVCSHRAGLIRKYGMNICRQCFREKSSDIGFHKVGFSPSPTCIFPAPVPQITHYIRNGNWHGEERYRKRRKRRGFATNEELKHRNGMKRNATTTTTAKNYNLRHTQNQTKKRILTNIPFHLKQYR</sequence>
<evidence type="ECO:0000313" key="10">
    <source>
        <dbReference type="Proteomes" id="UP000661280"/>
    </source>
</evidence>
<evidence type="ECO:0000256" key="5">
    <source>
        <dbReference type="ARBA" id="ARBA00022833"/>
    </source>
</evidence>
<comment type="similarity">
    <text evidence="2">Belongs to the universal ribosomal protein uS14 family.</text>
</comment>
<dbReference type="KEGG" id="aluc:AKAW2_51867S"/>
<keyword evidence="7 9" id="KW-0689">Ribosomal protein</keyword>
<keyword evidence="10" id="KW-1185">Reference proteome</keyword>
<dbReference type="PANTHER" id="PTHR12010:SF2">
    <property type="entry name" value="40S RIBOSOMAL PROTEIN S29"/>
    <property type="match status" value="1"/>
</dbReference>
<dbReference type="InterPro" id="IPR018271">
    <property type="entry name" value="Ribosomal_uS14_CS"/>
</dbReference>
<evidence type="ECO:0000256" key="8">
    <source>
        <dbReference type="ARBA" id="ARBA00023274"/>
    </source>
</evidence>
<dbReference type="HAMAP" id="MF_01364_A">
    <property type="entry name" value="Ribosomal_uS14_2_A"/>
    <property type="match status" value="1"/>
</dbReference>
<protein>
    <submittedName>
        <fullName evidence="9">40S ribosomal protein S29</fullName>
    </submittedName>
</protein>
<dbReference type="GO" id="GO:0019843">
    <property type="term" value="F:rRNA binding"/>
    <property type="evidence" value="ECO:0007669"/>
    <property type="project" value="UniProtKB-KW"/>
</dbReference>
<dbReference type="PROSITE" id="PS00527">
    <property type="entry name" value="RIBOSOMAL_S14"/>
    <property type="match status" value="1"/>
</dbReference>
<dbReference type="GO" id="GO:0022627">
    <property type="term" value="C:cytosolic small ribosomal subunit"/>
    <property type="evidence" value="ECO:0007669"/>
    <property type="project" value="TreeGrafter"/>
</dbReference>
<evidence type="ECO:0000256" key="7">
    <source>
        <dbReference type="ARBA" id="ARBA00022980"/>
    </source>
</evidence>
<evidence type="ECO:0000256" key="6">
    <source>
        <dbReference type="ARBA" id="ARBA00022884"/>
    </source>
</evidence>
<dbReference type="EMBL" id="AP024429">
    <property type="protein sequence ID" value="BCS01526.1"/>
    <property type="molecule type" value="Genomic_DNA"/>
</dbReference>
<dbReference type="RefSeq" id="XP_041545288.1">
    <property type="nucleotide sequence ID" value="XM_041691843.1"/>
</dbReference>
<dbReference type="Proteomes" id="UP000661280">
    <property type="component" value="Chromosome 5"/>
</dbReference>
<keyword evidence="8" id="KW-0687">Ribonucleoprotein</keyword>
<dbReference type="GO" id="GO:0008270">
    <property type="term" value="F:zinc ion binding"/>
    <property type="evidence" value="ECO:0007669"/>
    <property type="project" value="InterPro"/>
</dbReference>
<keyword evidence="6" id="KW-0694">RNA-binding</keyword>
<reference evidence="9" key="1">
    <citation type="submission" date="2021-01" db="EMBL/GenBank/DDBJ databases">
        <authorList>
            <consortium name="Aspergillus luchuensis mut. kawachii IFO 4304 genome sequencing consortium"/>
            <person name="Kazuki M."/>
            <person name="Futagami T."/>
        </authorList>
    </citation>
    <scope>NUCLEOTIDE SEQUENCE</scope>
    <source>
        <strain evidence="9">IFO 4308</strain>
    </source>
</reference>
<dbReference type="InterPro" id="IPR043140">
    <property type="entry name" value="Ribosomal_uS14_sf"/>
</dbReference>
<dbReference type="GeneID" id="64962847"/>
<dbReference type="Gene3D" id="4.10.830.10">
    <property type="entry name" value="30s Ribosomal Protein S14, Chain N"/>
    <property type="match status" value="1"/>
</dbReference>
<dbReference type="GO" id="GO:0003735">
    <property type="term" value="F:structural constituent of ribosome"/>
    <property type="evidence" value="ECO:0007669"/>
    <property type="project" value="InterPro"/>
</dbReference>
<evidence type="ECO:0000256" key="4">
    <source>
        <dbReference type="ARBA" id="ARBA00022730"/>
    </source>
</evidence>
<keyword evidence="5" id="KW-0862">Zinc</keyword>